<proteinExistence type="predicted"/>
<sequence length="38" mass="4119">MLADQPSTQDRVLDPVDRVSEIVSGVLMALTFTAKRTG</sequence>
<keyword evidence="2" id="KW-1185">Reference proteome</keyword>
<evidence type="ECO:0000313" key="1">
    <source>
        <dbReference type="EMBL" id="CAG4902313.1"/>
    </source>
</evidence>
<dbReference type="EMBL" id="CAJQYY010000015">
    <property type="protein sequence ID" value="CAG4902313.1"/>
    <property type="molecule type" value="Genomic_DNA"/>
</dbReference>
<reference evidence="1 2" key="1">
    <citation type="submission" date="2021-04" db="EMBL/GenBank/DDBJ databases">
        <authorList>
            <person name="Vanwijnsberghe S."/>
        </authorList>
    </citation>
    <scope>NUCLEOTIDE SEQUENCE [LARGE SCALE GENOMIC DNA]</scope>
    <source>
        <strain evidence="1 2">LMG 32171</strain>
    </source>
</reference>
<gene>
    <name evidence="1" type="ORF">R54767_02840</name>
</gene>
<accession>A0ABN7QR88</accession>
<protein>
    <submittedName>
        <fullName evidence="1">Uncharacterized protein</fullName>
    </submittedName>
</protein>
<organism evidence="1 2">
    <name type="scientific">Paraburkholderia gardini</name>
    <dbReference type="NCBI Taxonomy" id="2823469"/>
    <lineage>
        <taxon>Bacteria</taxon>
        <taxon>Pseudomonadati</taxon>
        <taxon>Pseudomonadota</taxon>
        <taxon>Betaproteobacteria</taxon>
        <taxon>Burkholderiales</taxon>
        <taxon>Burkholderiaceae</taxon>
        <taxon>Paraburkholderia</taxon>
    </lineage>
</organism>
<comment type="caution">
    <text evidence="1">The sequence shown here is derived from an EMBL/GenBank/DDBJ whole genome shotgun (WGS) entry which is preliminary data.</text>
</comment>
<dbReference type="Proteomes" id="UP000789752">
    <property type="component" value="Unassembled WGS sequence"/>
</dbReference>
<evidence type="ECO:0000313" key="2">
    <source>
        <dbReference type="Proteomes" id="UP000789752"/>
    </source>
</evidence>
<name>A0ABN7QR88_9BURK</name>